<dbReference type="InterPro" id="IPR003594">
    <property type="entry name" value="HATPase_dom"/>
</dbReference>
<dbReference type="FunFam" id="3.40.50.11260:FF:000001">
    <property type="entry name" value="Heat shock protein 90 alpha"/>
    <property type="match status" value="1"/>
</dbReference>
<keyword evidence="4 10" id="KW-0547">Nucleotide-binding</keyword>
<dbReference type="RefSeq" id="WP_007279980.1">
    <property type="nucleotide sequence ID" value="NZ_ABCK01000018.1"/>
</dbReference>
<evidence type="ECO:0000256" key="11">
    <source>
        <dbReference type="PIRSR" id="PIRSR002583-1"/>
    </source>
</evidence>
<comment type="caution">
    <text evidence="10">Lacks conserved residue(s) required for the propagation of feature annotation.</text>
</comment>
<comment type="caution">
    <text evidence="13">The sequence shown here is derived from an EMBL/GenBank/DDBJ whole genome shotgun (WGS) entry which is preliminary data.</text>
</comment>
<dbReference type="STRING" id="313628.LNTAR_24314"/>
<dbReference type="FunFam" id="3.30.565.10:FF:000009">
    <property type="entry name" value="Molecular chaperone HtpG"/>
    <property type="match status" value="1"/>
</dbReference>
<name>A6DQ51_9BACT</name>
<sequence length="630" mass="71985">MEKQFQTEVSELLKLVINSLYSNRDIFLRELVSNSSDAIDKVRFNSLSDKSLAVESDELKIKLIADKDKKTFTVIDNGVGMTEAEVEENIGTIAHSGTKSFVEKLQSSKEENAPDLIGQFGVGFYSAFMVADKVDVYTRSAAVDASEGVHWHSEGTGSYTIEKTDLAEHGTKIVLHLKEDAEEFLEEWKIRKIVKTYSDFLSYPITMDVEKTLPKADEDSEPEVKIEEETLNSMKAIWTKSKSDVTEEEYSEFYRHVSHDHQEPAEIIHYRAEGNLEFDSLLFIPERAPSDMFMQQENKGVCLYVKRVFIMDNCKELVPDYLRFVKGVVDSADLPLNVSREILQEDRVIRTIRKNIVKKVISTLKKTKNKDFDKYSKFWAEFGKVIKEGISNDWENKDKLTELLVFESSSTEAGKFTSLDDYVKRMPEDQKEIYYITGLSRAAVQNSPQLEAFKKKGYEVLFFIDPIDEWVTQSLTEFDGKALKSVAKGDLDLDEKEKEELEKENENFKTPLESIQKVLDEDIKEVRFSSRLTDSPCCLVADENGMGVNMENIFKAMNQDIPHQKRTLELNKDHVIVQHMLKEADKDAGSEDLKDCATLLYDQALLNEGSAIKDPARFTALITKFMSKAI</sequence>
<dbReference type="InterPro" id="IPR020568">
    <property type="entry name" value="Ribosomal_Su5_D2-typ_SF"/>
</dbReference>
<evidence type="ECO:0000256" key="1">
    <source>
        <dbReference type="ARBA" id="ARBA00004496"/>
    </source>
</evidence>
<dbReference type="PANTHER" id="PTHR11528">
    <property type="entry name" value="HEAT SHOCK PROTEIN 90 FAMILY MEMBER"/>
    <property type="match status" value="1"/>
</dbReference>
<dbReference type="eggNOG" id="COG0326">
    <property type="taxonomic scope" value="Bacteria"/>
</dbReference>
<evidence type="ECO:0000256" key="7">
    <source>
        <dbReference type="ARBA" id="ARBA00023186"/>
    </source>
</evidence>
<dbReference type="AlphaFoldDB" id="A6DQ51"/>
<dbReference type="SMART" id="SM00387">
    <property type="entry name" value="HATPase_c"/>
    <property type="match status" value="1"/>
</dbReference>
<feature type="binding site" evidence="11">
    <location>
        <position position="34"/>
    </location>
    <ligand>
        <name>ATP</name>
        <dbReference type="ChEBI" id="CHEBI:30616"/>
    </ligand>
</feature>
<keyword evidence="3 10" id="KW-0963">Cytoplasm</keyword>
<feature type="region of interest" description="C" evidence="10">
    <location>
        <begin position="553"/>
        <end position="630"/>
    </location>
</feature>
<evidence type="ECO:0000256" key="5">
    <source>
        <dbReference type="ARBA" id="ARBA00022840"/>
    </source>
</evidence>
<dbReference type="FunFam" id="3.30.230.80:FF:000002">
    <property type="entry name" value="Molecular chaperone HtpG"/>
    <property type="match status" value="1"/>
</dbReference>
<dbReference type="PRINTS" id="PR00775">
    <property type="entry name" value="HEATSHOCK90"/>
</dbReference>
<dbReference type="Proteomes" id="UP000004947">
    <property type="component" value="Unassembled WGS sequence"/>
</dbReference>
<feature type="binding site" evidence="11">
    <location>
        <position position="30"/>
    </location>
    <ligand>
        <name>ATP</name>
        <dbReference type="ChEBI" id="CHEBI:30616"/>
    </ligand>
</feature>
<dbReference type="EMBL" id="ABCK01000018">
    <property type="protein sequence ID" value="EDM26292.1"/>
    <property type="molecule type" value="Genomic_DNA"/>
</dbReference>
<feature type="binding site" evidence="11">
    <location>
        <begin position="119"/>
        <end position="124"/>
    </location>
    <ligand>
        <name>ATP</name>
        <dbReference type="ChEBI" id="CHEBI:30616"/>
    </ligand>
</feature>
<evidence type="ECO:0000259" key="12">
    <source>
        <dbReference type="SMART" id="SM00387"/>
    </source>
</evidence>
<feature type="binding site" evidence="11">
    <location>
        <position position="81"/>
    </location>
    <ligand>
        <name>ATP</name>
        <dbReference type="ChEBI" id="CHEBI:30616"/>
    </ligand>
</feature>
<feature type="domain" description="Histidine kinase/HSP90-like ATPase" evidence="12">
    <location>
        <begin position="23"/>
        <end position="181"/>
    </location>
</feature>
<dbReference type="GO" id="GO:0005524">
    <property type="term" value="F:ATP binding"/>
    <property type="evidence" value="ECO:0007669"/>
    <property type="project" value="UniProtKB-UniRule"/>
</dbReference>
<comment type="similarity">
    <text evidence="2 10">Belongs to the heat shock protein 90 family.</text>
</comment>
<feature type="region of interest" description="A; substrate-binding" evidence="10">
    <location>
        <begin position="1"/>
        <end position="340"/>
    </location>
</feature>
<dbReference type="OrthoDB" id="9802640at2"/>
<dbReference type="InterPro" id="IPR037196">
    <property type="entry name" value="HSP90_C"/>
</dbReference>
<evidence type="ECO:0000256" key="3">
    <source>
        <dbReference type="ARBA" id="ARBA00022490"/>
    </source>
</evidence>
<evidence type="ECO:0000256" key="6">
    <source>
        <dbReference type="ARBA" id="ARBA00023016"/>
    </source>
</evidence>
<dbReference type="GO" id="GO:0051082">
    <property type="term" value="F:unfolded protein binding"/>
    <property type="evidence" value="ECO:0007669"/>
    <property type="project" value="UniProtKB-UniRule"/>
</dbReference>
<comment type="subunit">
    <text evidence="10">Homodimer.</text>
</comment>
<feature type="binding site" evidence="11">
    <location>
        <begin position="96"/>
        <end position="97"/>
    </location>
    <ligand>
        <name>ATP</name>
        <dbReference type="ChEBI" id="CHEBI:30616"/>
    </ligand>
</feature>
<evidence type="ECO:0000256" key="8">
    <source>
        <dbReference type="ARBA" id="ARBA00058590"/>
    </source>
</evidence>
<feature type="binding site" evidence="11">
    <location>
        <position position="340"/>
    </location>
    <ligand>
        <name>ATP</name>
        <dbReference type="ChEBI" id="CHEBI:30616"/>
    </ligand>
</feature>
<evidence type="ECO:0000256" key="9">
    <source>
        <dbReference type="ARBA" id="ARBA00070675"/>
    </source>
</evidence>
<feature type="binding site" evidence="11">
    <location>
        <position position="89"/>
    </location>
    <ligand>
        <name>ATP</name>
        <dbReference type="ChEBI" id="CHEBI:30616"/>
    </ligand>
</feature>
<comment type="function">
    <text evidence="8 10">Molecular chaperone. Has ATPase activity.</text>
</comment>
<evidence type="ECO:0000256" key="10">
    <source>
        <dbReference type="HAMAP-Rule" id="MF_00505"/>
    </source>
</evidence>
<dbReference type="InterPro" id="IPR001404">
    <property type="entry name" value="Hsp90_fam"/>
</dbReference>
<feature type="binding site" evidence="11">
    <location>
        <position position="76"/>
    </location>
    <ligand>
        <name>ATP</name>
        <dbReference type="ChEBI" id="CHEBI:30616"/>
    </ligand>
</feature>
<dbReference type="Gene3D" id="3.30.565.10">
    <property type="entry name" value="Histidine kinase-like ATPase, C-terminal domain"/>
    <property type="match status" value="1"/>
</dbReference>
<dbReference type="InterPro" id="IPR036890">
    <property type="entry name" value="HATPase_C_sf"/>
</dbReference>
<dbReference type="InterPro" id="IPR020575">
    <property type="entry name" value="Hsp90_N"/>
</dbReference>
<dbReference type="Gene3D" id="1.20.120.790">
    <property type="entry name" value="Heat shock protein 90, C-terminal domain"/>
    <property type="match status" value="1"/>
</dbReference>
<dbReference type="Gene3D" id="3.30.230.80">
    <property type="match status" value="1"/>
</dbReference>
<dbReference type="SUPFAM" id="SSF110942">
    <property type="entry name" value="HSP90 C-terminal domain"/>
    <property type="match status" value="1"/>
</dbReference>
<reference evidence="13 14" key="1">
    <citation type="journal article" date="2010" name="J. Bacteriol.">
        <title>Genome sequence of Lentisphaera araneosa HTCC2155T, the type species of the order Lentisphaerales in the phylum Lentisphaerae.</title>
        <authorList>
            <person name="Thrash J.C."/>
            <person name="Cho J.C."/>
            <person name="Vergin K.L."/>
            <person name="Morris R.M."/>
            <person name="Giovannoni S.J."/>
        </authorList>
    </citation>
    <scope>NUCLEOTIDE SEQUENCE [LARGE SCALE GENOMIC DNA]</scope>
    <source>
        <strain evidence="13 14">HTCC2155</strain>
    </source>
</reference>
<dbReference type="GO" id="GO:0016887">
    <property type="term" value="F:ATP hydrolysis activity"/>
    <property type="evidence" value="ECO:0007669"/>
    <property type="project" value="InterPro"/>
</dbReference>
<dbReference type="CDD" id="cd16927">
    <property type="entry name" value="HATPase_Hsp90-like"/>
    <property type="match status" value="1"/>
</dbReference>
<dbReference type="PROSITE" id="PS00298">
    <property type="entry name" value="HSP90"/>
    <property type="match status" value="1"/>
</dbReference>
<dbReference type="SUPFAM" id="SSF54211">
    <property type="entry name" value="Ribosomal protein S5 domain 2-like"/>
    <property type="match status" value="1"/>
</dbReference>
<comment type="subcellular location">
    <subcellularLocation>
        <location evidence="1 10">Cytoplasm</location>
    </subcellularLocation>
</comment>
<dbReference type="Gene3D" id="3.40.50.11260">
    <property type="match status" value="1"/>
</dbReference>
<accession>A6DQ51</accession>
<dbReference type="Pfam" id="PF13589">
    <property type="entry name" value="HATPase_c_3"/>
    <property type="match status" value="1"/>
</dbReference>
<dbReference type="GO" id="GO:0140662">
    <property type="term" value="F:ATP-dependent protein folding chaperone"/>
    <property type="evidence" value="ECO:0007669"/>
    <property type="project" value="InterPro"/>
</dbReference>
<dbReference type="PIRSF" id="PIRSF002583">
    <property type="entry name" value="Hsp90"/>
    <property type="match status" value="1"/>
</dbReference>
<organism evidence="13 14">
    <name type="scientific">Lentisphaera araneosa HTCC2155</name>
    <dbReference type="NCBI Taxonomy" id="313628"/>
    <lineage>
        <taxon>Bacteria</taxon>
        <taxon>Pseudomonadati</taxon>
        <taxon>Lentisphaerota</taxon>
        <taxon>Lentisphaeria</taxon>
        <taxon>Lentisphaerales</taxon>
        <taxon>Lentisphaeraceae</taxon>
        <taxon>Lentisphaera</taxon>
    </lineage>
</organism>
<evidence type="ECO:0000313" key="14">
    <source>
        <dbReference type="Proteomes" id="UP000004947"/>
    </source>
</evidence>
<dbReference type="NCBIfam" id="NF003555">
    <property type="entry name" value="PRK05218.1"/>
    <property type="match status" value="1"/>
</dbReference>
<evidence type="ECO:0000256" key="2">
    <source>
        <dbReference type="ARBA" id="ARBA00008239"/>
    </source>
</evidence>
<gene>
    <name evidence="10" type="primary">htpG</name>
    <name evidence="13" type="ORF">LNTAR_24314</name>
</gene>
<protein>
    <recommendedName>
        <fullName evidence="9 10">Chaperone protein HtpG</fullName>
    </recommendedName>
    <alternativeName>
        <fullName evidence="10">Heat shock protein HtpG</fullName>
    </alternativeName>
    <alternativeName>
        <fullName evidence="10">High temperature protein G</fullName>
    </alternativeName>
</protein>
<dbReference type="InterPro" id="IPR019805">
    <property type="entry name" value="Heat_shock_protein_90_CS"/>
</dbReference>
<keyword evidence="5 10" id="KW-0067">ATP-binding</keyword>
<keyword evidence="14" id="KW-1185">Reference proteome</keyword>
<dbReference type="Pfam" id="PF00183">
    <property type="entry name" value="HSP90"/>
    <property type="match status" value="1"/>
</dbReference>
<keyword evidence="6 10" id="KW-0346">Stress response</keyword>
<proteinExistence type="inferred from homology"/>
<evidence type="ECO:0000256" key="4">
    <source>
        <dbReference type="ARBA" id="ARBA00022741"/>
    </source>
</evidence>
<keyword evidence="7 10" id="KW-0143">Chaperone</keyword>
<feature type="binding site" evidence="11">
    <location>
        <position position="171"/>
    </location>
    <ligand>
        <name>ATP</name>
        <dbReference type="ChEBI" id="CHEBI:30616"/>
    </ligand>
</feature>
<dbReference type="SUPFAM" id="SSF55874">
    <property type="entry name" value="ATPase domain of HSP90 chaperone/DNA topoisomerase II/histidine kinase"/>
    <property type="match status" value="1"/>
</dbReference>
<evidence type="ECO:0000313" key="13">
    <source>
        <dbReference type="EMBL" id="EDM26292.1"/>
    </source>
</evidence>
<dbReference type="HAMAP" id="MF_00505">
    <property type="entry name" value="HSP90"/>
    <property type="match status" value="1"/>
</dbReference>
<dbReference type="GO" id="GO:0005737">
    <property type="term" value="C:cytoplasm"/>
    <property type="evidence" value="ECO:0007669"/>
    <property type="project" value="UniProtKB-SubCell"/>
</dbReference>